<evidence type="ECO:0000313" key="3">
    <source>
        <dbReference type="EMBL" id="ROR46052.1"/>
    </source>
</evidence>
<accession>A0A8G1UQX8</accession>
<name>A0A8G1UQX8_9ACTN</name>
<reference evidence="3 4" key="1">
    <citation type="submission" date="2018-11" db="EMBL/GenBank/DDBJ databases">
        <title>Sequencing the genomes of 1000 actinobacteria strains.</title>
        <authorList>
            <person name="Klenk H.-P."/>
        </authorList>
    </citation>
    <scope>NUCLEOTIDE SEQUENCE [LARGE SCALE GENOMIC DNA]</scope>
    <source>
        <strain evidence="3 4">DSM 44780</strain>
    </source>
</reference>
<protein>
    <recommendedName>
        <fullName evidence="2">DUF6299 domain-containing protein</fullName>
    </recommendedName>
</protein>
<evidence type="ECO:0000256" key="1">
    <source>
        <dbReference type="SAM" id="SignalP"/>
    </source>
</evidence>
<feature type="domain" description="DUF6299" evidence="2">
    <location>
        <begin position="40"/>
        <end position="122"/>
    </location>
</feature>
<comment type="caution">
    <text evidence="3">The sequence shown here is derived from an EMBL/GenBank/DDBJ whole genome shotgun (WGS) entry which is preliminary data.</text>
</comment>
<feature type="signal peptide" evidence="1">
    <location>
        <begin position="1"/>
        <end position="29"/>
    </location>
</feature>
<dbReference type="EMBL" id="RJVJ01000001">
    <property type="protein sequence ID" value="ROR46052.1"/>
    <property type="molecule type" value="Genomic_DNA"/>
</dbReference>
<dbReference type="Proteomes" id="UP000267408">
    <property type="component" value="Unassembled WGS sequence"/>
</dbReference>
<keyword evidence="1" id="KW-0732">Signal</keyword>
<proteinExistence type="predicted"/>
<gene>
    <name evidence="3" type="ORF">EDD39_4307</name>
</gene>
<dbReference type="RefSeq" id="WP_123558379.1">
    <property type="nucleotide sequence ID" value="NZ_RJVJ01000001.1"/>
</dbReference>
<feature type="chain" id="PRO_5034978061" description="DUF6299 domain-containing protein" evidence="1">
    <location>
        <begin position="30"/>
        <end position="147"/>
    </location>
</feature>
<evidence type="ECO:0000259" key="2">
    <source>
        <dbReference type="Pfam" id="PF19816"/>
    </source>
</evidence>
<dbReference type="AlphaFoldDB" id="A0A8G1UQX8"/>
<dbReference type="OrthoDB" id="3873198at2"/>
<sequence length="147" mass="15047">MRRSAAAALSTAVSATLLSAFWAAAPAQAATTGAAGTVTATVTLDPTGTVDANGFVTVSGTYRCSPLPTGVAVVASTLGMYTGATCDGAEHTFTDRRRPAREQLYTVGPTEVGASVTWMRNGSYPVIIQATKIASDTRTVYLQAPAN</sequence>
<evidence type="ECO:0000313" key="4">
    <source>
        <dbReference type="Proteomes" id="UP000267408"/>
    </source>
</evidence>
<dbReference type="InterPro" id="IPR046266">
    <property type="entry name" value="DUF6299"/>
</dbReference>
<dbReference type="Pfam" id="PF19816">
    <property type="entry name" value="DUF6299"/>
    <property type="match status" value="1"/>
</dbReference>
<organism evidence="3 4">
    <name type="scientific">Kitasatospora cineracea</name>
    <dbReference type="NCBI Taxonomy" id="88074"/>
    <lineage>
        <taxon>Bacteria</taxon>
        <taxon>Bacillati</taxon>
        <taxon>Actinomycetota</taxon>
        <taxon>Actinomycetes</taxon>
        <taxon>Kitasatosporales</taxon>
        <taxon>Streptomycetaceae</taxon>
        <taxon>Kitasatospora</taxon>
    </lineage>
</organism>